<comment type="caution">
    <text evidence="1">The sequence shown here is derived from an EMBL/GenBank/DDBJ whole genome shotgun (WGS) entry which is preliminary data.</text>
</comment>
<keyword evidence="2" id="KW-1185">Reference proteome</keyword>
<dbReference type="PANTHER" id="PTHR15140">
    <property type="entry name" value="TUBULIN-SPECIFIC CHAPERONE E"/>
    <property type="match status" value="1"/>
</dbReference>
<dbReference type="AlphaFoldDB" id="A0ABD2YVX4"/>
<reference evidence="1 2" key="1">
    <citation type="submission" date="2024-11" db="EMBL/GenBank/DDBJ databases">
        <title>A near-complete genome assembly of Cinchona calisaya.</title>
        <authorList>
            <person name="Lian D.C."/>
            <person name="Zhao X.W."/>
            <person name="Wei L."/>
        </authorList>
    </citation>
    <scope>NUCLEOTIDE SEQUENCE [LARGE SCALE GENOMIC DNA]</scope>
    <source>
        <tissue evidence="1">Nenye</tissue>
    </source>
</reference>
<dbReference type="Proteomes" id="UP001630127">
    <property type="component" value="Unassembled WGS sequence"/>
</dbReference>
<accession>A0ABD2YVX4</accession>
<sequence>MRLPHWNAIPPRLEKLTLNRSCFPWEEMNILVRWKANKFTFPRLQFLVLKHCESLEEIPFGIADNLQKIELHYCSSFAEVSARMIQEDQKKMHSRSPDVQIFSKELFRVEGFLEEKQENNMEEVAGEFV</sequence>
<proteinExistence type="predicted"/>
<organism evidence="1 2">
    <name type="scientific">Cinchona calisaya</name>
    <dbReference type="NCBI Taxonomy" id="153742"/>
    <lineage>
        <taxon>Eukaryota</taxon>
        <taxon>Viridiplantae</taxon>
        <taxon>Streptophyta</taxon>
        <taxon>Embryophyta</taxon>
        <taxon>Tracheophyta</taxon>
        <taxon>Spermatophyta</taxon>
        <taxon>Magnoliopsida</taxon>
        <taxon>eudicotyledons</taxon>
        <taxon>Gunneridae</taxon>
        <taxon>Pentapetalae</taxon>
        <taxon>asterids</taxon>
        <taxon>lamiids</taxon>
        <taxon>Gentianales</taxon>
        <taxon>Rubiaceae</taxon>
        <taxon>Cinchonoideae</taxon>
        <taxon>Cinchoneae</taxon>
        <taxon>Cinchona</taxon>
    </lineage>
</organism>
<dbReference type="PANTHER" id="PTHR15140:SF37">
    <property type="entry name" value="UBIQUITIN-LIKE DOMAIN-CONTAINING PROTEIN"/>
    <property type="match status" value="1"/>
</dbReference>
<dbReference type="InterPro" id="IPR032675">
    <property type="entry name" value="LRR_dom_sf"/>
</dbReference>
<evidence type="ECO:0008006" key="3">
    <source>
        <dbReference type="Google" id="ProtNLM"/>
    </source>
</evidence>
<dbReference type="Gene3D" id="3.80.10.10">
    <property type="entry name" value="Ribonuclease Inhibitor"/>
    <property type="match status" value="1"/>
</dbReference>
<evidence type="ECO:0000313" key="1">
    <source>
        <dbReference type="EMBL" id="KAL3510384.1"/>
    </source>
</evidence>
<protein>
    <recommendedName>
        <fullName evidence="3">Disease resistance protein</fullName>
    </recommendedName>
</protein>
<dbReference type="EMBL" id="JBJUIK010000012">
    <property type="protein sequence ID" value="KAL3510384.1"/>
    <property type="molecule type" value="Genomic_DNA"/>
</dbReference>
<gene>
    <name evidence="1" type="ORF">ACH5RR_029785</name>
</gene>
<name>A0ABD2YVX4_9GENT</name>
<evidence type="ECO:0000313" key="2">
    <source>
        <dbReference type="Proteomes" id="UP001630127"/>
    </source>
</evidence>